<comment type="caution">
    <text evidence="1">The sequence shown here is derived from an EMBL/GenBank/DDBJ whole genome shotgun (WGS) entry which is preliminary data.</text>
</comment>
<dbReference type="AlphaFoldDB" id="A0A821B0V0"/>
<dbReference type="Proteomes" id="UP000663866">
    <property type="component" value="Unassembled WGS sequence"/>
</dbReference>
<protein>
    <submittedName>
        <fullName evidence="1">Uncharacterized protein</fullName>
    </submittedName>
</protein>
<evidence type="ECO:0000313" key="1">
    <source>
        <dbReference type="EMBL" id="CAF4585835.1"/>
    </source>
</evidence>
<accession>A0A821B0V0</accession>
<sequence length="54" mass="6137">TNMADLVPKQIRVPDSDDTVEFFLIDSAGNSIYLDSLRDIVCFYKKKPLSTENL</sequence>
<proteinExistence type="predicted"/>
<name>A0A821B0V0_9BILA</name>
<reference evidence="1" key="1">
    <citation type="submission" date="2021-02" db="EMBL/GenBank/DDBJ databases">
        <authorList>
            <person name="Nowell W R."/>
        </authorList>
    </citation>
    <scope>NUCLEOTIDE SEQUENCE</scope>
</reference>
<dbReference type="EMBL" id="CAJOBG010068849">
    <property type="protein sequence ID" value="CAF4585835.1"/>
    <property type="molecule type" value="Genomic_DNA"/>
</dbReference>
<gene>
    <name evidence="1" type="ORF">OVN521_LOCUS44608</name>
</gene>
<organism evidence="1 2">
    <name type="scientific">Rotaria magnacalcarata</name>
    <dbReference type="NCBI Taxonomy" id="392030"/>
    <lineage>
        <taxon>Eukaryota</taxon>
        <taxon>Metazoa</taxon>
        <taxon>Spiralia</taxon>
        <taxon>Gnathifera</taxon>
        <taxon>Rotifera</taxon>
        <taxon>Eurotatoria</taxon>
        <taxon>Bdelloidea</taxon>
        <taxon>Philodinida</taxon>
        <taxon>Philodinidae</taxon>
        <taxon>Rotaria</taxon>
    </lineage>
</organism>
<keyword evidence="2" id="KW-1185">Reference proteome</keyword>
<feature type="non-terminal residue" evidence="1">
    <location>
        <position position="1"/>
    </location>
</feature>
<evidence type="ECO:0000313" key="2">
    <source>
        <dbReference type="Proteomes" id="UP000663866"/>
    </source>
</evidence>